<dbReference type="EMBL" id="DSUT01000182">
    <property type="protein sequence ID" value="HGK28971.1"/>
    <property type="molecule type" value="Genomic_DNA"/>
</dbReference>
<sequence>MKTALLLLALTAVALGQSFFNMRGLGEITPATEARQNALGDPWALSLSNPGAFVTLPGTRFDLSALFSALYGRQRGNDRLLGDARPAAFQAAVPLPLDGRIILGLDQRFNQDFNVWSDSTTGPYRHQVIGRGGIHALRAGLAKAFFDRLAIGLEYNYHLGAAREDWRFYARSGSSFSTDTVEIDYSGSGLRAGASFQTSRLGVALLYESQLALTARRYTRIHGVTADSLRTYRLQLPHVAGVGVSGSPLEKLRLVAAVEYRPWSAATVDDTLLGYRDALRISAGGEYDLLENVPLRFGYSHQYWYFDATRGPVTEHAISLGSGLPIPKFGSLDFAGSTALRRAGDLTEITGRLMVTLAYREQWQKRTRRWGY</sequence>
<accession>A0A7C4CC05</accession>
<evidence type="ECO:0008006" key="2">
    <source>
        <dbReference type="Google" id="ProtNLM"/>
    </source>
</evidence>
<protein>
    <recommendedName>
        <fullName evidence="2">PorV/PorQ family protein</fullName>
    </recommendedName>
</protein>
<name>A0A7C4CC05_UNCW3</name>
<comment type="caution">
    <text evidence="1">The sequence shown here is derived from an EMBL/GenBank/DDBJ whole genome shotgun (WGS) entry which is preliminary data.</text>
</comment>
<evidence type="ECO:0000313" key="1">
    <source>
        <dbReference type="EMBL" id="HGK28971.1"/>
    </source>
</evidence>
<gene>
    <name evidence="1" type="ORF">ENS41_08530</name>
</gene>
<organism evidence="1">
    <name type="scientific">candidate division WOR-3 bacterium</name>
    <dbReference type="NCBI Taxonomy" id="2052148"/>
    <lineage>
        <taxon>Bacteria</taxon>
        <taxon>Bacteria division WOR-3</taxon>
    </lineage>
</organism>
<proteinExistence type="predicted"/>
<dbReference type="Gene3D" id="2.40.160.60">
    <property type="entry name" value="Outer membrane protein transport protein (OMPP1/FadL/TodX)"/>
    <property type="match status" value="1"/>
</dbReference>
<dbReference type="AlphaFoldDB" id="A0A7C4CC05"/>
<dbReference type="SUPFAM" id="SSF56935">
    <property type="entry name" value="Porins"/>
    <property type="match status" value="1"/>
</dbReference>
<reference evidence="1" key="1">
    <citation type="journal article" date="2020" name="mSystems">
        <title>Genome- and Community-Level Interaction Insights into Carbon Utilization and Element Cycling Functions of Hydrothermarchaeota in Hydrothermal Sediment.</title>
        <authorList>
            <person name="Zhou Z."/>
            <person name="Liu Y."/>
            <person name="Xu W."/>
            <person name="Pan J."/>
            <person name="Luo Z.H."/>
            <person name="Li M."/>
        </authorList>
    </citation>
    <scope>NUCLEOTIDE SEQUENCE [LARGE SCALE GENOMIC DNA]</scope>
    <source>
        <strain evidence="1">SpSt-488</strain>
    </source>
</reference>